<dbReference type="CDD" id="cd01427">
    <property type="entry name" value="HAD_like"/>
    <property type="match status" value="1"/>
</dbReference>
<dbReference type="Gene3D" id="1.10.260.80">
    <property type="match status" value="1"/>
</dbReference>
<keyword evidence="2" id="KW-1185">Reference proteome</keyword>
<gene>
    <name evidence="1" type="ORF">QBC40DRAFT_269130</name>
</gene>
<protein>
    <submittedName>
        <fullName evidence="1">HAD-like domain-containing protein</fullName>
    </submittedName>
</protein>
<proteinExistence type="predicted"/>
<dbReference type="EMBL" id="MU864007">
    <property type="protein sequence ID" value="KAK4195640.1"/>
    <property type="molecule type" value="Genomic_DNA"/>
</dbReference>
<dbReference type="InterPro" id="IPR036412">
    <property type="entry name" value="HAD-like_sf"/>
</dbReference>
<name>A0AAN7AS66_9PEZI</name>
<organism evidence="1 2">
    <name type="scientific">Triangularia verruculosa</name>
    <dbReference type="NCBI Taxonomy" id="2587418"/>
    <lineage>
        <taxon>Eukaryota</taxon>
        <taxon>Fungi</taxon>
        <taxon>Dikarya</taxon>
        <taxon>Ascomycota</taxon>
        <taxon>Pezizomycotina</taxon>
        <taxon>Sordariomycetes</taxon>
        <taxon>Sordariomycetidae</taxon>
        <taxon>Sordariales</taxon>
        <taxon>Podosporaceae</taxon>
        <taxon>Triangularia</taxon>
    </lineage>
</organism>
<dbReference type="SFLD" id="SFLDG01129">
    <property type="entry name" value="C1.5:_HAD__Beta-PGM__Phosphata"/>
    <property type="match status" value="1"/>
</dbReference>
<dbReference type="AlphaFoldDB" id="A0AAN7AS66"/>
<dbReference type="SUPFAM" id="SSF56784">
    <property type="entry name" value="HAD-like"/>
    <property type="match status" value="1"/>
</dbReference>
<dbReference type="Proteomes" id="UP001303160">
    <property type="component" value="Unassembled WGS sequence"/>
</dbReference>
<sequence>MRKFWPIMSTVTSAPWKFAPLKQPFVPSPNTRKLEGIVFDVDGTLCEPQTYMFAAMRSALGIPKSTDILDHVYSLPTPADQHTAMEKIRQIEREAMLTQVPQPGLASLMSYLDSRSVRKGICTRNFDLPVQNLLDKFLPESAFGPIVTRDFRPPKPDPAGILHIARSWGLVRKSTGEAGIPADEREEKQKIAEGETEGELLKTEQGEEVADASQLIMVGDSVDDITAGRRAGAKTVLLVNDVNRHLVDHDHTDLVIERLDELIEVLEEGKL</sequence>
<dbReference type="InterPro" id="IPR023214">
    <property type="entry name" value="HAD_sf"/>
</dbReference>
<reference evidence="1" key="1">
    <citation type="journal article" date="2023" name="Mol. Phylogenet. Evol.">
        <title>Genome-scale phylogeny and comparative genomics of the fungal order Sordariales.</title>
        <authorList>
            <person name="Hensen N."/>
            <person name="Bonometti L."/>
            <person name="Westerberg I."/>
            <person name="Brannstrom I.O."/>
            <person name="Guillou S."/>
            <person name="Cros-Aarteil S."/>
            <person name="Calhoun S."/>
            <person name="Haridas S."/>
            <person name="Kuo A."/>
            <person name="Mondo S."/>
            <person name="Pangilinan J."/>
            <person name="Riley R."/>
            <person name="LaButti K."/>
            <person name="Andreopoulos B."/>
            <person name="Lipzen A."/>
            <person name="Chen C."/>
            <person name="Yan M."/>
            <person name="Daum C."/>
            <person name="Ng V."/>
            <person name="Clum A."/>
            <person name="Steindorff A."/>
            <person name="Ohm R.A."/>
            <person name="Martin F."/>
            <person name="Silar P."/>
            <person name="Natvig D.O."/>
            <person name="Lalanne C."/>
            <person name="Gautier V."/>
            <person name="Ament-Velasquez S.L."/>
            <person name="Kruys A."/>
            <person name="Hutchinson M.I."/>
            <person name="Powell A.J."/>
            <person name="Barry K."/>
            <person name="Miller A.N."/>
            <person name="Grigoriev I.V."/>
            <person name="Debuchy R."/>
            <person name="Gladieux P."/>
            <person name="Hiltunen Thoren M."/>
            <person name="Johannesson H."/>
        </authorList>
    </citation>
    <scope>NUCLEOTIDE SEQUENCE</scope>
    <source>
        <strain evidence="1">CBS 315.58</strain>
    </source>
</reference>
<dbReference type="SFLD" id="SFLDS00003">
    <property type="entry name" value="Haloacid_Dehalogenase"/>
    <property type="match status" value="1"/>
</dbReference>
<dbReference type="Pfam" id="PF13242">
    <property type="entry name" value="Hydrolase_like"/>
    <property type="match status" value="1"/>
</dbReference>
<evidence type="ECO:0000313" key="2">
    <source>
        <dbReference type="Proteomes" id="UP001303160"/>
    </source>
</evidence>
<dbReference type="Gene3D" id="3.40.50.1000">
    <property type="entry name" value="HAD superfamily/HAD-like"/>
    <property type="match status" value="2"/>
</dbReference>
<dbReference type="PANTHER" id="PTHR43885:SF1">
    <property type="entry name" value="SUPERFAMILY HYDROLASE, PUTATIVE (AFU_ORTHOLOGUE AFUA_4G13290)-RELATED"/>
    <property type="match status" value="1"/>
</dbReference>
<evidence type="ECO:0000313" key="1">
    <source>
        <dbReference type="EMBL" id="KAK4195640.1"/>
    </source>
</evidence>
<dbReference type="PANTHER" id="PTHR43885">
    <property type="entry name" value="HALOACID DEHALOGENASE-LIKE HYDROLASE"/>
    <property type="match status" value="1"/>
</dbReference>
<comment type="caution">
    <text evidence="1">The sequence shown here is derived from an EMBL/GenBank/DDBJ whole genome shotgun (WGS) entry which is preliminary data.</text>
</comment>
<accession>A0AAN7AS66</accession>
<reference evidence="1" key="2">
    <citation type="submission" date="2023-05" db="EMBL/GenBank/DDBJ databases">
        <authorList>
            <consortium name="Lawrence Berkeley National Laboratory"/>
            <person name="Steindorff A."/>
            <person name="Hensen N."/>
            <person name="Bonometti L."/>
            <person name="Westerberg I."/>
            <person name="Brannstrom I.O."/>
            <person name="Guillou S."/>
            <person name="Cros-Aarteil S."/>
            <person name="Calhoun S."/>
            <person name="Haridas S."/>
            <person name="Kuo A."/>
            <person name="Mondo S."/>
            <person name="Pangilinan J."/>
            <person name="Riley R."/>
            <person name="Labutti K."/>
            <person name="Andreopoulos B."/>
            <person name="Lipzen A."/>
            <person name="Chen C."/>
            <person name="Yanf M."/>
            <person name="Daum C."/>
            <person name="Ng V."/>
            <person name="Clum A."/>
            <person name="Ohm R."/>
            <person name="Martin F."/>
            <person name="Silar P."/>
            <person name="Natvig D."/>
            <person name="Lalanne C."/>
            <person name="Gautier V."/>
            <person name="Ament-Velasquez S.L."/>
            <person name="Kruys A."/>
            <person name="Hutchinson M.I."/>
            <person name="Powell A.J."/>
            <person name="Barry K."/>
            <person name="Miller A.N."/>
            <person name="Grigoriev I.V."/>
            <person name="Debuchy R."/>
            <person name="Gladieux P."/>
            <person name="Thoren M.H."/>
            <person name="Johannesson H."/>
        </authorList>
    </citation>
    <scope>NUCLEOTIDE SEQUENCE</scope>
    <source>
        <strain evidence="1">CBS 315.58</strain>
    </source>
</reference>